<proteinExistence type="inferred from homology"/>
<protein>
    <submittedName>
        <fullName evidence="6">LysR family transcriptional regulator</fullName>
    </submittedName>
</protein>
<keyword evidence="4" id="KW-0804">Transcription</keyword>
<dbReference type="Gene3D" id="3.40.190.10">
    <property type="entry name" value="Periplasmic binding protein-like II"/>
    <property type="match status" value="2"/>
</dbReference>
<dbReference type="PANTHER" id="PTHR30126">
    <property type="entry name" value="HTH-TYPE TRANSCRIPTIONAL REGULATOR"/>
    <property type="match status" value="1"/>
</dbReference>
<dbReference type="InterPro" id="IPR036390">
    <property type="entry name" value="WH_DNA-bd_sf"/>
</dbReference>
<name>A0A2U2DLT3_9HYPH</name>
<dbReference type="SUPFAM" id="SSF53850">
    <property type="entry name" value="Periplasmic binding protein-like II"/>
    <property type="match status" value="1"/>
</dbReference>
<comment type="caution">
    <text evidence="6">The sequence shown here is derived from an EMBL/GenBank/DDBJ whole genome shotgun (WGS) entry which is preliminary data.</text>
</comment>
<dbReference type="InterPro" id="IPR005119">
    <property type="entry name" value="LysR_subst-bd"/>
</dbReference>
<dbReference type="Pfam" id="PF03466">
    <property type="entry name" value="LysR_substrate"/>
    <property type="match status" value="1"/>
</dbReference>
<evidence type="ECO:0000256" key="4">
    <source>
        <dbReference type="ARBA" id="ARBA00023163"/>
    </source>
</evidence>
<keyword evidence="3" id="KW-0238">DNA-binding</keyword>
<dbReference type="PROSITE" id="PS50931">
    <property type="entry name" value="HTH_LYSR"/>
    <property type="match status" value="1"/>
</dbReference>
<dbReference type="SUPFAM" id="SSF46785">
    <property type="entry name" value="Winged helix' DNA-binding domain"/>
    <property type="match status" value="1"/>
</dbReference>
<evidence type="ECO:0000313" key="6">
    <source>
        <dbReference type="EMBL" id="PWE54252.1"/>
    </source>
</evidence>
<feature type="domain" description="HTH lysR-type" evidence="5">
    <location>
        <begin position="1"/>
        <end position="58"/>
    </location>
</feature>
<dbReference type="OrthoDB" id="528082at2"/>
<dbReference type="GO" id="GO:0003700">
    <property type="term" value="F:DNA-binding transcription factor activity"/>
    <property type="evidence" value="ECO:0007669"/>
    <property type="project" value="InterPro"/>
</dbReference>
<dbReference type="GO" id="GO:0000976">
    <property type="term" value="F:transcription cis-regulatory region binding"/>
    <property type="evidence" value="ECO:0007669"/>
    <property type="project" value="TreeGrafter"/>
</dbReference>
<dbReference type="InterPro" id="IPR000847">
    <property type="entry name" value="LysR_HTH_N"/>
</dbReference>
<evidence type="ECO:0000313" key="7">
    <source>
        <dbReference type="Proteomes" id="UP000245252"/>
    </source>
</evidence>
<evidence type="ECO:0000259" key="5">
    <source>
        <dbReference type="PROSITE" id="PS50931"/>
    </source>
</evidence>
<accession>A0A2U2DLT3</accession>
<dbReference type="Gene3D" id="1.10.10.10">
    <property type="entry name" value="Winged helix-like DNA-binding domain superfamily/Winged helix DNA-binding domain"/>
    <property type="match status" value="1"/>
</dbReference>
<dbReference type="EMBL" id="QFBC01000011">
    <property type="protein sequence ID" value="PWE54252.1"/>
    <property type="molecule type" value="Genomic_DNA"/>
</dbReference>
<evidence type="ECO:0000256" key="2">
    <source>
        <dbReference type="ARBA" id="ARBA00023015"/>
    </source>
</evidence>
<organism evidence="6 7">
    <name type="scientific">Metarhizobium album</name>
    <dbReference type="NCBI Taxonomy" id="2182425"/>
    <lineage>
        <taxon>Bacteria</taxon>
        <taxon>Pseudomonadati</taxon>
        <taxon>Pseudomonadota</taxon>
        <taxon>Alphaproteobacteria</taxon>
        <taxon>Hyphomicrobiales</taxon>
        <taxon>Rhizobiaceae</taxon>
        <taxon>Metarhizobium</taxon>
    </lineage>
</organism>
<dbReference type="RefSeq" id="WP_109460276.1">
    <property type="nucleotide sequence ID" value="NZ_QFBC01000011.1"/>
</dbReference>
<evidence type="ECO:0000256" key="1">
    <source>
        <dbReference type="ARBA" id="ARBA00009437"/>
    </source>
</evidence>
<dbReference type="Pfam" id="PF00126">
    <property type="entry name" value="HTH_1"/>
    <property type="match status" value="1"/>
</dbReference>
<dbReference type="PANTHER" id="PTHR30126:SF2">
    <property type="entry name" value="HTH-TYPE TRANSCRIPTIONAL REGULATOR YJIE"/>
    <property type="match status" value="1"/>
</dbReference>
<gene>
    <name evidence="6" type="ORF">DEM27_21345</name>
</gene>
<dbReference type="InterPro" id="IPR036388">
    <property type="entry name" value="WH-like_DNA-bd_sf"/>
</dbReference>
<dbReference type="AlphaFoldDB" id="A0A2U2DLT3"/>
<keyword evidence="7" id="KW-1185">Reference proteome</keyword>
<reference evidence="6 7" key="1">
    <citation type="submission" date="2018-05" db="EMBL/GenBank/DDBJ databases">
        <title>The draft genome of strain NS-104.</title>
        <authorList>
            <person name="Hang P."/>
            <person name="Jiang J."/>
        </authorList>
    </citation>
    <scope>NUCLEOTIDE SEQUENCE [LARGE SCALE GENOMIC DNA]</scope>
    <source>
        <strain evidence="6 7">NS-104</strain>
    </source>
</reference>
<sequence>MDTAWLIDFLALAETGSFSRTAEQRNLTQPAFSRRIRALEDWLGAPLFDRSIVPVELTYPGRVFLPEARKLVEGIETAQRIVRAAAQTGSTSLALATMDLLAAGFAPMLLGLAGDGSEETVVNVSVVPARDAKAMLARGQCQLLLRHHHEAFPVRMESADFAQTSVARDWLVAVGSPDIVMQYGPDEPLRRIPLLAHDEGTLLGTIFADAIAGPLAHVGFDVVFVSQSAALLHAMALRGKGLAWLPLSLTHDDLREGRLRTIAEPGWREPVDIVLVRNKAPGSKVLEAFWSMALTLDASAFGLFDPQQAQPCSR</sequence>
<dbReference type="Proteomes" id="UP000245252">
    <property type="component" value="Unassembled WGS sequence"/>
</dbReference>
<keyword evidence="2" id="KW-0805">Transcription regulation</keyword>
<comment type="similarity">
    <text evidence="1">Belongs to the LysR transcriptional regulatory family.</text>
</comment>
<evidence type="ECO:0000256" key="3">
    <source>
        <dbReference type="ARBA" id="ARBA00023125"/>
    </source>
</evidence>
<dbReference type="PRINTS" id="PR00039">
    <property type="entry name" value="HTHLYSR"/>
</dbReference>